<dbReference type="EC" id="3.1.3.5" evidence="9"/>
<feature type="binding site" evidence="9">
    <location>
        <position position="95"/>
    </location>
    <ligand>
        <name>a divalent metal cation</name>
        <dbReference type="ChEBI" id="CHEBI:60240"/>
    </ligand>
</feature>
<dbReference type="InterPro" id="IPR002828">
    <property type="entry name" value="SurE-like_Pase/nucleotidase"/>
</dbReference>
<dbReference type="InterPro" id="IPR030048">
    <property type="entry name" value="SurE"/>
</dbReference>
<dbReference type="GO" id="GO:0000166">
    <property type="term" value="F:nucleotide binding"/>
    <property type="evidence" value="ECO:0007669"/>
    <property type="project" value="UniProtKB-KW"/>
</dbReference>
<dbReference type="Gene3D" id="3.40.1210.10">
    <property type="entry name" value="Survival protein SurE-like phosphatase/nucleotidase"/>
    <property type="match status" value="1"/>
</dbReference>
<comment type="subcellular location">
    <subcellularLocation>
        <location evidence="3 9">Cytoplasm</location>
    </subcellularLocation>
</comment>
<dbReference type="PANTHER" id="PTHR30457">
    <property type="entry name" value="5'-NUCLEOTIDASE SURE"/>
    <property type="match status" value="1"/>
</dbReference>
<dbReference type="Proteomes" id="UP000702544">
    <property type="component" value="Unassembled WGS sequence"/>
</dbReference>
<comment type="caution">
    <text evidence="11">The sequence shown here is derived from an EMBL/GenBank/DDBJ whole genome shotgun (WGS) entry which is preliminary data.</text>
</comment>
<accession>A0AAE4Z7K4</accession>
<dbReference type="HAMAP" id="MF_00060">
    <property type="entry name" value="SurE"/>
    <property type="match status" value="1"/>
</dbReference>
<evidence type="ECO:0000256" key="2">
    <source>
        <dbReference type="ARBA" id="ARBA00001946"/>
    </source>
</evidence>
<feature type="binding site" evidence="9">
    <location>
        <position position="12"/>
    </location>
    <ligand>
        <name>a divalent metal cation</name>
        <dbReference type="ChEBI" id="CHEBI:60240"/>
    </ligand>
</feature>
<dbReference type="GO" id="GO:0046872">
    <property type="term" value="F:metal ion binding"/>
    <property type="evidence" value="ECO:0007669"/>
    <property type="project" value="UniProtKB-UniRule"/>
</dbReference>
<dbReference type="FunFam" id="3.40.1210.10:FF:000001">
    <property type="entry name" value="5'/3'-nucleotidase SurE"/>
    <property type="match status" value="1"/>
</dbReference>
<proteinExistence type="inferred from homology"/>
<name>A0AAE4Z7K4_9BACT</name>
<organism evidence="11 12">
    <name type="scientific">Candidatus Kutchimonas denitrificans</name>
    <dbReference type="NCBI Taxonomy" id="3056748"/>
    <lineage>
        <taxon>Bacteria</taxon>
        <taxon>Pseudomonadati</taxon>
        <taxon>Gemmatimonadota</taxon>
        <taxon>Gemmatimonadia</taxon>
        <taxon>Candidatus Palauibacterales</taxon>
        <taxon>Candidatus Palauibacteraceae</taxon>
        <taxon>Candidatus Kutchimonas</taxon>
    </lineage>
</organism>
<evidence type="ECO:0000256" key="3">
    <source>
        <dbReference type="ARBA" id="ARBA00004496"/>
    </source>
</evidence>
<comment type="similarity">
    <text evidence="4 9">Belongs to the SurE nucleotidase family.</text>
</comment>
<dbReference type="GO" id="GO:0005737">
    <property type="term" value="C:cytoplasm"/>
    <property type="evidence" value="ECO:0007669"/>
    <property type="project" value="UniProtKB-SubCell"/>
</dbReference>
<evidence type="ECO:0000256" key="7">
    <source>
        <dbReference type="ARBA" id="ARBA00022741"/>
    </source>
</evidence>
<comment type="catalytic activity">
    <reaction evidence="1 9">
        <text>a ribonucleoside 5'-phosphate + H2O = a ribonucleoside + phosphate</text>
        <dbReference type="Rhea" id="RHEA:12484"/>
        <dbReference type="ChEBI" id="CHEBI:15377"/>
        <dbReference type="ChEBI" id="CHEBI:18254"/>
        <dbReference type="ChEBI" id="CHEBI:43474"/>
        <dbReference type="ChEBI" id="CHEBI:58043"/>
        <dbReference type="EC" id="3.1.3.5"/>
    </reaction>
</comment>
<comment type="function">
    <text evidence="9">Nucleotidase that shows phosphatase activity on nucleoside 5'-monophosphates.</text>
</comment>
<evidence type="ECO:0000256" key="6">
    <source>
        <dbReference type="ARBA" id="ARBA00022723"/>
    </source>
</evidence>
<feature type="binding site" evidence="9">
    <location>
        <position position="42"/>
    </location>
    <ligand>
        <name>a divalent metal cation</name>
        <dbReference type="ChEBI" id="CHEBI:60240"/>
    </ligand>
</feature>
<sequence length="256" mass="27612">MLATQILCTNDDGYLAPGLTLLSRVAARLGDVTVVAPDREQSATSHSLTVNRPLRVRQTQDGLYHVDGTPTDCVLLALGGAIGDRAPDLVLSGVNHGPNLGEDVLYSGTVAAAMESTLLGIPSVALSFASDDFEPPGDEYEPLLEKLLTGIARRSGFPAGTLLNINIPSIGPAEIRGVRVASLGRRVYLESLTRMRDPYGREYFWIGGGKSEWSGRDDSDFRAVAAGYISLTPLHLDLTDYRLIEEIQTWDLTLES</sequence>
<comment type="cofactor">
    <cofactor evidence="9">
        <name>a divalent metal cation</name>
        <dbReference type="ChEBI" id="CHEBI:60240"/>
    </cofactor>
    <text evidence="9">Binds 1 divalent metal cation per subunit.</text>
</comment>
<dbReference type="GO" id="GO:0008253">
    <property type="term" value="F:5'-nucleotidase activity"/>
    <property type="evidence" value="ECO:0007669"/>
    <property type="project" value="UniProtKB-UniRule"/>
</dbReference>
<gene>
    <name evidence="9 11" type="primary">surE</name>
    <name evidence="11" type="ORF">GWO12_09125</name>
</gene>
<evidence type="ECO:0000313" key="11">
    <source>
        <dbReference type="EMBL" id="NIR75260.1"/>
    </source>
</evidence>
<dbReference type="PANTHER" id="PTHR30457:SF12">
    <property type="entry name" value="5'_3'-NUCLEOTIDASE SURE"/>
    <property type="match status" value="1"/>
</dbReference>
<evidence type="ECO:0000256" key="5">
    <source>
        <dbReference type="ARBA" id="ARBA00022490"/>
    </source>
</evidence>
<evidence type="ECO:0000259" key="10">
    <source>
        <dbReference type="Pfam" id="PF01975"/>
    </source>
</evidence>
<evidence type="ECO:0000313" key="12">
    <source>
        <dbReference type="Proteomes" id="UP000702544"/>
    </source>
</evidence>
<evidence type="ECO:0000256" key="9">
    <source>
        <dbReference type="HAMAP-Rule" id="MF_00060"/>
    </source>
</evidence>
<feature type="domain" description="Survival protein SurE-like phosphatase/nucleotidase" evidence="10">
    <location>
        <begin position="6"/>
        <end position="188"/>
    </location>
</feature>
<protein>
    <recommendedName>
        <fullName evidence="9">5'-nucleotidase SurE</fullName>
        <ecNumber evidence="9">3.1.3.5</ecNumber>
    </recommendedName>
    <alternativeName>
        <fullName evidence="9">Nucleoside 5'-monophosphate phosphohydrolase</fullName>
    </alternativeName>
</protein>
<evidence type="ECO:0000256" key="8">
    <source>
        <dbReference type="ARBA" id="ARBA00022801"/>
    </source>
</evidence>
<keyword evidence="7 9" id="KW-0547">Nucleotide-binding</keyword>
<dbReference type="GO" id="GO:0004309">
    <property type="term" value="F:exopolyphosphatase activity"/>
    <property type="evidence" value="ECO:0007669"/>
    <property type="project" value="TreeGrafter"/>
</dbReference>
<dbReference type="GO" id="GO:0008254">
    <property type="term" value="F:3'-nucleotidase activity"/>
    <property type="evidence" value="ECO:0007669"/>
    <property type="project" value="TreeGrafter"/>
</dbReference>
<dbReference type="InterPro" id="IPR036523">
    <property type="entry name" value="SurE-like_sf"/>
</dbReference>
<feature type="binding site" evidence="9">
    <location>
        <position position="11"/>
    </location>
    <ligand>
        <name>a divalent metal cation</name>
        <dbReference type="ChEBI" id="CHEBI:60240"/>
    </ligand>
</feature>
<comment type="cofactor">
    <cofactor evidence="2">
        <name>Mg(2+)</name>
        <dbReference type="ChEBI" id="CHEBI:18420"/>
    </cofactor>
</comment>
<dbReference type="Pfam" id="PF01975">
    <property type="entry name" value="SurE"/>
    <property type="match status" value="1"/>
</dbReference>
<dbReference type="AlphaFoldDB" id="A0AAE4Z7K4"/>
<reference evidence="11 12" key="1">
    <citation type="submission" date="2020-01" db="EMBL/GenBank/DDBJ databases">
        <title>Genomes assembled from Gulf of Kutch pelagic sediment metagenomes.</title>
        <authorList>
            <person name="Chandrashekar M."/>
            <person name="Mahajan M.S."/>
            <person name="Dave K.J."/>
            <person name="Vatsa P."/>
            <person name="Nathani N.M."/>
        </authorList>
    </citation>
    <scope>NUCLEOTIDE SEQUENCE [LARGE SCALE GENOMIC DNA]</scope>
    <source>
        <strain evidence="11">KS3-K002</strain>
    </source>
</reference>
<dbReference type="NCBIfam" id="NF001490">
    <property type="entry name" value="PRK00346.1-4"/>
    <property type="match status" value="1"/>
</dbReference>
<evidence type="ECO:0000256" key="4">
    <source>
        <dbReference type="ARBA" id="ARBA00011062"/>
    </source>
</evidence>
<keyword evidence="8 9" id="KW-0378">Hydrolase</keyword>
<keyword evidence="6 9" id="KW-0479">Metal-binding</keyword>
<dbReference type="SUPFAM" id="SSF64167">
    <property type="entry name" value="SurE-like"/>
    <property type="match status" value="1"/>
</dbReference>
<keyword evidence="5 9" id="KW-0963">Cytoplasm</keyword>
<dbReference type="EMBL" id="JAACAK010000067">
    <property type="protein sequence ID" value="NIR75260.1"/>
    <property type="molecule type" value="Genomic_DNA"/>
</dbReference>
<evidence type="ECO:0000256" key="1">
    <source>
        <dbReference type="ARBA" id="ARBA00000815"/>
    </source>
</evidence>
<dbReference type="NCBIfam" id="TIGR00087">
    <property type="entry name" value="surE"/>
    <property type="match status" value="1"/>
</dbReference>